<sequence length="345" mass="40253">MNPLKFSPIFNIYAADLAIRNEAQMTTVEDQLMIRDMIELIRQGIRQKLMDTYWMKNSRDLLKNLDQLLMLFKIVGFSEHLFNTDNLTQSELNHFSSFDEDYFSIVERMIMSNLRLIFKLPRDAYLDSFMINAFNANTHIILFFLPLQNPYFNRHFPDSYNIGFTGSIIAHEFFHSFAPNMAHDRFYQYAQYNKSLSCYDSFYSENMCFNLTLGGNKTRMCVDGKNDMIDNIPDVEGTRVAFEILKQKLGDDAKLKLLPLPDHLPFTNEQLFFIARSQFWCDNDFFQDETMAQSLRNPGPHSPHIVRVNAVAMQMSEFGEAFSCSPTDPMVTTEEEKCYLLPSDE</sequence>
<dbReference type="PROSITE" id="PS51885">
    <property type="entry name" value="NEPRILYSIN"/>
    <property type="match status" value="1"/>
</dbReference>
<dbReference type="SUPFAM" id="SSF55486">
    <property type="entry name" value="Metalloproteases ('zincins'), catalytic domain"/>
    <property type="match status" value="1"/>
</dbReference>
<name>A0A914WXG5_9BILA</name>
<dbReference type="GO" id="GO:0016485">
    <property type="term" value="P:protein processing"/>
    <property type="evidence" value="ECO:0007669"/>
    <property type="project" value="TreeGrafter"/>
</dbReference>
<dbReference type="Pfam" id="PF01431">
    <property type="entry name" value="Peptidase_M13"/>
    <property type="match status" value="1"/>
</dbReference>
<dbReference type="InterPro" id="IPR018497">
    <property type="entry name" value="Peptidase_M13_C"/>
</dbReference>
<dbReference type="GO" id="GO:0005886">
    <property type="term" value="C:plasma membrane"/>
    <property type="evidence" value="ECO:0007669"/>
    <property type="project" value="TreeGrafter"/>
</dbReference>
<dbReference type="PANTHER" id="PTHR11733:SF208">
    <property type="entry name" value="PEPTIDASE M13 C-TERMINAL DOMAIN-CONTAINING PROTEIN"/>
    <property type="match status" value="1"/>
</dbReference>
<keyword evidence="2" id="KW-1185">Reference proteome</keyword>
<dbReference type="InterPro" id="IPR000718">
    <property type="entry name" value="Peptidase_M13"/>
</dbReference>
<organism evidence="2 3">
    <name type="scientific">Plectus sambesii</name>
    <dbReference type="NCBI Taxonomy" id="2011161"/>
    <lineage>
        <taxon>Eukaryota</taxon>
        <taxon>Metazoa</taxon>
        <taxon>Ecdysozoa</taxon>
        <taxon>Nematoda</taxon>
        <taxon>Chromadorea</taxon>
        <taxon>Plectida</taxon>
        <taxon>Plectina</taxon>
        <taxon>Plectoidea</taxon>
        <taxon>Plectidae</taxon>
        <taxon>Plectus</taxon>
    </lineage>
</organism>
<dbReference type="InterPro" id="IPR024079">
    <property type="entry name" value="MetalloPept_cat_dom_sf"/>
</dbReference>
<dbReference type="GO" id="GO:0004222">
    <property type="term" value="F:metalloendopeptidase activity"/>
    <property type="evidence" value="ECO:0007669"/>
    <property type="project" value="InterPro"/>
</dbReference>
<accession>A0A914WXG5</accession>
<evidence type="ECO:0000313" key="3">
    <source>
        <dbReference type="WBParaSite" id="PSAMB.scaffold5781size10886.g27287.t1"/>
    </source>
</evidence>
<dbReference type="AlphaFoldDB" id="A0A914WXG5"/>
<evidence type="ECO:0000313" key="2">
    <source>
        <dbReference type="Proteomes" id="UP000887566"/>
    </source>
</evidence>
<evidence type="ECO:0000259" key="1">
    <source>
        <dbReference type="Pfam" id="PF01431"/>
    </source>
</evidence>
<feature type="domain" description="Peptidase M13 C-terminal" evidence="1">
    <location>
        <begin position="132"/>
        <end position="338"/>
    </location>
</feature>
<reference evidence="3" key="1">
    <citation type="submission" date="2022-11" db="UniProtKB">
        <authorList>
            <consortium name="WormBaseParasite"/>
        </authorList>
    </citation>
    <scope>IDENTIFICATION</scope>
</reference>
<dbReference type="Proteomes" id="UP000887566">
    <property type="component" value="Unplaced"/>
</dbReference>
<dbReference type="PANTHER" id="PTHR11733">
    <property type="entry name" value="ZINC METALLOPROTEASE FAMILY M13 NEPRILYSIN-RELATED"/>
    <property type="match status" value="1"/>
</dbReference>
<protein>
    <submittedName>
        <fullName evidence="3">Peptidase M13 C-terminal domain-containing protein</fullName>
    </submittedName>
</protein>
<proteinExistence type="predicted"/>
<dbReference type="Gene3D" id="3.40.390.10">
    <property type="entry name" value="Collagenase (Catalytic Domain)"/>
    <property type="match status" value="1"/>
</dbReference>
<dbReference type="WBParaSite" id="PSAMB.scaffold5781size10886.g27287.t1">
    <property type="protein sequence ID" value="PSAMB.scaffold5781size10886.g27287.t1"/>
    <property type="gene ID" value="PSAMB.scaffold5781size10886.g27287"/>
</dbReference>